<dbReference type="Proteomes" id="UP000030408">
    <property type="component" value="Unassembled WGS sequence"/>
</dbReference>
<evidence type="ECO:0000313" key="1">
    <source>
        <dbReference type="EMBL" id="KGR74243.1"/>
    </source>
</evidence>
<accession>A0A0A3HVB0</accession>
<comment type="caution">
    <text evidence="1">The sequence shown here is derived from an EMBL/GenBank/DDBJ whole genome shotgun (WGS) entry which is preliminary data.</text>
</comment>
<sequence>MKECKDVFGDQLFQEVLGKSILLVTESKQLNILGQTFRPIFTGVVTTVDNGFITLDPVIIKMHNAPFYRFPTPLSFPIEHIALFTEFDMDRRIPLI</sequence>
<keyword evidence="2" id="KW-1185">Reference proteome</keyword>
<reference evidence="1 2" key="1">
    <citation type="submission" date="2014-02" db="EMBL/GenBank/DDBJ databases">
        <title>Draft genome sequence of Lysinibacillus sinduriensis JCM 15800.</title>
        <authorList>
            <person name="Zhang F."/>
            <person name="Wang G."/>
            <person name="Zhang L."/>
        </authorList>
    </citation>
    <scope>NUCLEOTIDE SEQUENCE [LARGE SCALE GENOMIC DNA]</scope>
    <source>
        <strain evidence="1 2">JCM 15800</strain>
    </source>
</reference>
<dbReference type="AlphaFoldDB" id="A0A0A3HVB0"/>
<name>A0A0A3HVB0_9BACL</name>
<dbReference type="EMBL" id="JPVO01000055">
    <property type="protein sequence ID" value="KGR74243.1"/>
    <property type="molecule type" value="Genomic_DNA"/>
</dbReference>
<dbReference type="OrthoDB" id="2655130at2"/>
<organism evidence="1 2">
    <name type="scientific">Ureibacillus sinduriensis BLB-1 = JCM 15800</name>
    <dbReference type="NCBI Taxonomy" id="1384057"/>
    <lineage>
        <taxon>Bacteria</taxon>
        <taxon>Bacillati</taxon>
        <taxon>Bacillota</taxon>
        <taxon>Bacilli</taxon>
        <taxon>Bacillales</taxon>
        <taxon>Caryophanaceae</taxon>
        <taxon>Ureibacillus</taxon>
    </lineage>
</organism>
<dbReference type="eggNOG" id="ENOG5033M9N">
    <property type="taxonomic scope" value="Bacteria"/>
</dbReference>
<protein>
    <submittedName>
        <fullName evidence="1">Uncharacterized protein</fullName>
    </submittedName>
</protein>
<proteinExistence type="predicted"/>
<gene>
    <name evidence="1" type="ORF">CD33_19890</name>
</gene>
<dbReference type="RefSeq" id="WP_036203902.1">
    <property type="nucleotide sequence ID" value="NZ_AVCY01000001.1"/>
</dbReference>
<evidence type="ECO:0000313" key="2">
    <source>
        <dbReference type="Proteomes" id="UP000030408"/>
    </source>
</evidence>